<protein>
    <submittedName>
        <fullName evidence="9">MBOAT family O-acyltransferase</fullName>
    </submittedName>
</protein>
<dbReference type="Proteomes" id="UP001600165">
    <property type="component" value="Unassembled WGS sequence"/>
</dbReference>
<evidence type="ECO:0000256" key="8">
    <source>
        <dbReference type="SAM" id="Phobius"/>
    </source>
</evidence>
<keyword evidence="7" id="KW-0012">Acyltransferase</keyword>
<feature type="transmembrane region" description="Helical" evidence="8">
    <location>
        <begin position="137"/>
        <end position="155"/>
    </location>
</feature>
<evidence type="ECO:0000256" key="5">
    <source>
        <dbReference type="ARBA" id="ARBA00022989"/>
    </source>
</evidence>
<dbReference type="PANTHER" id="PTHR13285">
    <property type="entry name" value="ACYLTRANSFERASE"/>
    <property type="match status" value="1"/>
</dbReference>
<evidence type="ECO:0000256" key="4">
    <source>
        <dbReference type="ARBA" id="ARBA00022692"/>
    </source>
</evidence>
<feature type="transmembrane region" description="Helical" evidence="8">
    <location>
        <begin position="466"/>
        <end position="486"/>
    </location>
</feature>
<dbReference type="InterPro" id="IPR028362">
    <property type="entry name" value="AlgI"/>
</dbReference>
<feature type="transmembrane region" description="Helical" evidence="8">
    <location>
        <begin position="6"/>
        <end position="22"/>
    </location>
</feature>
<keyword evidence="4 8" id="KW-0812">Transmembrane</keyword>
<dbReference type="InterPro" id="IPR004299">
    <property type="entry name" value="MBOAT_fam"/>
</dbReference>
<dbReference type="PIRSF" id="PIRSF500217">
    <property type="entry name" value="AlgI"/>
    <property type="match status" value="1"/>
</dbReference>
<feature type="transmembrane region" description="Helical" evidence="8">
    <location>
        <begin position="441"/>
        <end position="459"/>
    </location>
</feature>
<gene>
    <name evidence="9" type="ORF">ACFVKH_17710</name>
</gene>
<dbReference type="InterPro" id="IPR051085">
    <property type="entry name" value="MB_O-acyltransferase"/>
</dbReference>
<dbReference type="Pfam" id="PF03062">
    <property type="entry name" value="MBOAT"/>
    <property type="match status" value="1"/>
</dbReference>
<dbReference type="PANTHER" id="PTHR13285:SF18">
    <property type="entry name" value="PROTEIN-CYSTEINE N-PALMITOYLTRANSFERASE RASP"/>
    <property type="match status" value="1"/>
</dbReference>
<evidence type="ECO:0000256" key="6">
    <source>
        <dbReference type="ARBA" id="ARBA00023136"/>
    </source>
</evidence>
<comment type="subcellular location">
    <subcellularLocation>
        <location evidence="1">Cell membrane</location>
        <topology evidence="1">Multi-pass membrane protein</topology>
    </subcellularLocation>
</comment>
<evidence type="ECO:0000256" key="2">
    <source>
        <dbReference type="ARBA" id="ARBA00010323"/>
    </source>
</evidence>
<dbReference type="EMBL" id="JBHZOL010000100">
    <property type="protein sequence ID" value="MFE4108123.1"/>
    <property type="molecule type" value="Genomic_DNA"/>
</dbReference>
<evidence type="ECO:0000313" key="10">
    <source>
        <dbReference type="Proteomes" id="UP001600165"/>
    </source>
</evidence>
<evidence type="ECO:0000256" key="3">
    <source>
        <dbReference type="ARBA" id="ARBA00022475"/>
    </source>
</evidence>
<keyword evidence="7" id="KW-0808">Transferase</keyword>
<keyword evidence="6 7" id="KW-0472">Membrane</keyword>
<feature type="transmembrane region" description="Helical" evidence="8">
    <location>
        <begin position="346"/>
        <end position="362"/>
    </location>
</feature>
<dbReference type="RefSeq" id="WP_377967532.1">
    <property type="nucleotide sequence ID" value="NZ_JBHZOL010000100.1"/>
</dbReference>
<name>A0ABW6IIU1_9CYAN</name>
<feature type="transmembrane region" description="Helical" evidence="8">
    <location>
        <begin position="321"/>
        <end position="340"/>
    </location>
</feature>
<feature type="transmembrane region" description="Helical" evidence="8">
    <location>
        <begin position="383"/>
        <end position="401"/>
    </location>
</feature>
<keyword evidence="5 8" id="KW-1133">Transmembrane helix</keyword>
<dbReference type="PIRSF" id="PIRSF016636">
    <property type="entry name" value="AlgI_DltB"/>
    <property type="match status" value="1"/>
</dbReference>
<proteinExistence type="inferred from homology"/>
<feature type="transmembrane region" description="Helical" evidence="8">
    <location>
        <begin position="51"/>
        <end position="71"/>
    </location>
</feature>
<comment type="caution">
    <text evidence="9">The sequence shown here is derived from an EMBL/GenBank/DDBJ whole genome shotgun (WGS) entry which is preliminary data.</text>
</comment>
<evidence type="ECO:0000256" key="1">
    <source>
        <dbReference type="ARBA" id="ARBA00004651"/>
    </source>
</evidence>
<sequence length="498" mass="56901">MTLPSIIYALFLFSVVGIYWSLPRPILRTWLLLVASFVFYASLQVQYLPLMLAIALASYWFGKAISAPLNWRISNEAWQAAEAEWDHRRLGLLWLGIGLNVLLLFGFKYLTPSFDLLTTLTGGYPLLVASQSLLENLIIPLGISFFCFECIAYLVDVYRGSPPSDRFVEFAAYKLFFPKLISGPIVRFHSFIGQLRQPQFPQMHQVIEGLWLIAIGTVKKLLLADRIAILVNLSFDNLERAGSGDIWLATFAYGLQLYLDFSGYVDIARGSAIFLGFSLPQNFDFPYFSTSIAEFWRRWHITLGAWLRNYLYFPLGGSRKGLWRTCFNLVIVMVLAGAWHGDNWGFLIWGGIHGLALAIHRLNQAMTQRWQWLAVGWRSLPGLLLGWLLTQFVVFGSWLFFRLPDVRDFSFAVQRLWGQPADIQFATKVYRESLGLTMPEVAALLVLVGVAMAIAYVCHRRLKIQLGWPVKLLLVPLCFFLAWLLAPSETLPYIYFEF</sequence>
<keyword evidence="3 7" id="KW-1003">Cell membrane</keyword>
<accession>A0ABW6IIU1</accession>
<organism evidence="9 10">
    <name type="scientific">Almyronema epifaneia S1</name>
    <dbReference type="NCBI Taxonomy" id="2991925"/>
    <lineage>
        <taxon>Bacteria</taxon>
        <taxon>Bacillati</taxon>
        <taxon>Cyanobacteriota</taxon>
        <taxon>Cyanophyceae</taxon>
        <taxon>Nodosilineales</taxon>
        <taxon>Nodosilineaceae</taxon>
        <taxon>Almyronema</taxon>
        <taxon>Almyronema epifaneia</taxon>
    </lineage>
</organism>
<reference evidence="9 10" key="1">
    <citation type="submission" date="2024-10" db="EMBL/GenBank/DDBJ databases">
        <authorList>
            <person name="Ratan Roy A."/>
            <person name="Morales Sandoval P.H."/>
            <person name="De Los Santos Villalobos S."/>
            <person name="Chakraborty S."/>
            <person name="Mukherjee J."/>
        </authorList>
    </citation>
    <scope>NUCLEOTIDE SEQUENCE [LARGE SCALE GENOMIC DNA]</scope>
    <source>
        <strain evidence="9 10">S1</strain>
    </source>
</reference>
<evidence type="ECO:0000313" key="9">
    <source>
        <dbReference type="EMBL" id="MFE4108123.1"/>
    </source>
</evidence>
<keyword evidence="10" id="KW-1185">Reference proteome</keyword>
<evidence type="ECO:0000256" key="7">
    <source>
        <dbReference type="PIRNR" id="PIRNR016636"/>
    </source>
</evidence>
<dbReference type="InterPro" id="IPR024194">
    <property type="entry name" value="Ac/AlaTfrase_AlgI/DltB"/>
</dbReference>
<comment type="similarity">
    <text evidence="2 7">Belongs to the membrane-bound acyltransferase family.</text>
</comment>
<feature type="transmembrane region" description="Helical" evidence="8">
    <location>
        <begin position="92"/>
        <end position="110"/>
    </location>
</feature>